<dbReference type="GO" id="GO:0004076">
    <property type="term" value="F:biotin synthase activity"/>
    <property type="evidence" value="ECO:0007669"/>
    <property type="project" value="UniProtKB-UniRule"/>
</dbReference>
<proteinExistence type="inferred from homology"/>
<dbReference type="eggNOG" id="COG0156">
    <property type="taxonomic scope" value="Bacteria"/>
</dbReference>
<dbReference type="GO" id="GO:0051537">
    <property type="term" value="F:2 iron, 2 sulfur cluster binding"/>
    <property type="evidence" value="ECO:0007669"/>
    <property type="project" value="UniProtKB-KW"/>
</dbReference>
<evidence type="ECO:0000256" key="3">
    <source>
        <dbReference type="ARBA" id="ARBA00012236"/>
    </source>
</evidence>
<feature type="binding site" evidence="13">
    <location>
        <position position="103"/>
    </location>
    <ligand>
        <name>[2Fe-2S] cluster</name>
        <dbReference type="ChEBI" id="CHEBI:190135"/>
    </ligand>
</feature>
<dbReference type="HAMAP" id="MF_01694">
    <property type="entry name" value="BioB"/>
    <property type="match status" value="1"/>
</dbReference>
<dbReference type="InterPro" id="IPR006638">
    <property type="entry name" value="Elp3/MiaA/NifB-like_rSAM"/>
</dbReference>
<dbReference type="PROSITE" id="PS51918">
    <property type="entry name" value="RADICAL_SAM"/>
    <property type="match status" value="1"/>
</dbReference>
<comment type="pathway">
    <text evidence="1 13">Cofactor biosynthesis; biotin biosynthesis; biotin from 7,8-diaminononanoate: step 2/2.</text>
</comment>
<dbReference type="SMART" id="SM00729">
    <property type="entry name" value="Elp3"/>
    <property type="match status" value="1"/>
</dbReference>
<dbReference type="EC" id="2.8.1.6" evidence="3 13"/>
<evidence type="ECO:0000256" key="13">
    <source>
        <dbReference type="HAMAP-Rule" id="MF_01694"/>
    </source>
</evidence>
<dbReference type="GO" id="GO:0005506">
    <property type="term" value="F:iron ion binding"/>
    <property type="evidence" value="ECO:0007669"/>
    <property type="project" value="UniProtKB-UniRule"/>
</dbReference>
<dbReference type="SFLD" id="SFLDS00029">
    <property type="entry name" value="Radical_SAM"/>
    <property type="match status" value="1"/>
</dbReference>
<dbReference type="SMART" id="SM00876">
    <property type="entry name" value="BATS"/>
    <property type="match status" value="1"/>
</dbReference>
<dbReference type="HOGENOM" id="CLU_033172_1_2_5"/>
<dbReference type="KEGG" id="mlo:mll6007"/>
<comment type="cofactor">
    <cofactor evidence="13">
        <name>[2Fe-2S] cluster</name>
        <dbReference type="ChEBI" id="CHEBI:190135"/>
    </cofactor>
    <text evidence="13">Binds 1 [2Fe-2S] cluster. The cluster is coordinated with 3 cysteines and 1 arginine.</text>
</comment>
<reference evidence="15 16" key="1">
    <citation type="journal article" date="2000" name="DNA Res.">
        <title>Complete genome structure of the nitrogen-fixing symbiotic bacterium Mesorhizobium loti.</title>
        <authorList>
            <person name="Kaneko T."/>
            <person name="Nakamura Y."/>
            <person name="Sato S."/>
            <person name="Asamizu E."/>
            <person name="Kato T."/>
            <person name="Sasamoto S."/>
            <person name="Watanabe A."/>
            <person name="Idesawa K."/>
            <person name="Ishikawa A."/>
            <person name="Kawashima K."/>
            <person name="Kimura T."/>
            <person name="Kishida Y."/>
            <person name="Kiyokawa C."/>
            <person name="Kohara M."/>
            <person name="Matsumoto M."/>
            <person name="Matsuno A."/>
            <person name="Mochizuki Y."/>
            <person name="Nakayama S."/>
            <person name="Nakazaki N."/>
            <person name="Shimpo S."/>
            <person name="Sugimoto M."/>
            <person name="Takeuchi C."/>
            <person name="Yamada M."/>
            <person name="Tabata S."/>
        </authorList>
    </citation>
    <scope>NUCLEOTIDE SEQUENCE [LARGE SCALE GENOMIC DNA]</scope>
    <source>
        <strain evidence="16">LMG 29417 / CECT 9101 / MAFF 303099</strain>
    </source>
</reference>
<evidence type="ECO:0000256" key="2">
    <source>
        <dbReference type="ARBA" id="ARBA00010765"/>
    </source>
</evidence>
<dbReference type="GO" id="GO:0009102">
    <property type="term" value="P:biotin biosynthetic process"/>
    <property type="evidence" value="ECO:0007669"/>
    <property type="project" value="UniProtKB-UniRule"/>
</dbReference>
<comment type="subunit">
    <text evidence="13">Homodimer.</text>
</comment>
<feature type="binding site" evidence="13">
    <location>
        <position position="194"/>
    </location>
    <ligand>
        <name>[2Fe-2S] cluster</name>
        <dbReference type="ChEBI" id="CHEBI:190135"/>
    </ligand>
</feature>
<dbReference type="UniPathway" id="UPA00078">
    <property type="reaction ID" value="UER00162"/>
</dbReference>
<keyword evidence="10 13" id="KW-0408">Iron</keyword>
<dbReference type="Pfam" id="PF06968">
    <property type="entry name" value="BATS"/>
    <property type="match status" value="1"/>
</dbReference>
<evidence type="ECO:0000256" key="4">
    <source>
        <dbReference type="ARBA" id="ARBA00022485"/>
    </source>
</evidence>
<dbReference type="SFLD" id="SFLDG01278">
    <property type="entry name" value="biotin_synthase_like"/>
    <property type="match status" value="1"/>
</dbReference>
<dbReference type="Gene3D" id="3.20.20.70">
    <property type="entry name" value="Aldolase class I"/>
    <property type="match status" value="1"/>
</dbReference>
<feature type="binding site" evidence="13">
    <location>
        <position position="66"/>
    </location>
    <ligand>
        <name>[4Fe-4S] cluster</name>
        <dbReference type="ChEBI" id="CHEBI:49883"/>
        <note>4Fe-4S-S-AdoMet</note>
    </ligand>
</feature>
<evidence type="ECO:0000313" key="15">
    <source>
        <dbReference type="EMBL" id="BAB52363.1"/>
    </source>
</evidence>
<feature type="domain" description="Radical SAM core" evidence="14">
    <location>
        <begin position="44"/>
        <end position="271"/>
    </location>
</feature>
<keyword evidence="11 13" id="KW-0411">Iron-sulfur</keyword>
<dbReference type="SFLD" id="SFLDG01060">
    <property type="entry name" value="BATS_domain_containing"/>
    <property type="match status" value="1"/>
</dbReference>
<keyword evidence="7 13" id="KW-0001">2Fe-2S</keyword>
<evidence type="ECO:0000256" key="7">
    <source>
        <dbReference type="ARBA" id="ARBA00022714"/>
    </source>
</evidence>
<gene>
    <name evidence="13" type="primary">bioB</name>
    <name evidence="15" type="ordered locus">mll6007</name>
</gene>
<evidence type="ECO:0000256" key="11">
    <source>
        <dbReference type="ARBA" id="ARBA00023014"/>
    </source>
</evidence>
<dbReference type="CDD" id="cd01335">
    <property type="entry name" value="Radical_SAM"/>
    <property type="match status" value="1"/>
</dbReference>
<evidence type="ECO:0000256" key="6">
    <source>
        <dbReference type="ARBA" id="ARBA00022691"/>
    </source>
</evidence>
<feature type="binding site" evidence="13">
    <location>
        <position position="59"/>
    </location>
    <ligand>
        <name>[4Fe-4S] cluster</name>
        <dbReference type="ChEBI" id="CHEBI:49883"/>
        <note>4Fe-4S-S-AdoMet</note>
    </ligand>
</feature>
<dbReference type="Pfam" id="PF04055">
    <property type="entry name" value="Radical_SAM"/>
    <property type="match status" value="1"/>
</dbReference>
<comment type="function">
    <text evidence="13">Catalyzes the conversion of dethiobiotin (DTB) to biotin by the insertion of a sulfur atom into dethiobiotin via a radical-based mechanism.</text>
</comment>
<feature type="binding site" evidence="13">
    <location>
        <position position="266"/>
    </location>
    <ligand>
        <name>[2Fe-2S] cluster</name>
        <dbReference type="ChEBI" id="CHEBI:190135"/>
    </ligand>
</feature>
<evidence type="ECO:0000313" key="16">
    <source>
        <dbReference type="Proteomes" id="UP000000552"/>
    </source>
</evidence>
<dbReference type="InterPro" id="IPR024177">
    <property type="entry name" value="Biotin_synthase"/>
</dbReference>
<dbReference type="EMBL" id="BA000012">
    <property type="protein sequence ID" value="BAB52363.1"/>
    <property type="molecule type" value="Genomic_DNA"/>
</dbReference>
<dbReference type="GO" id="GO:0051539">
    <property type="term" value="F:4 iron, 4 sulfur cluster binding"/>
    <property type="evidence" value="ECO:0007669"/>
    <property type="project" value="UniProtKB-KW"/>
</dbReference>
<evidence type="ECO:0000256" key="9">
    <source>
        <dbReference type="ARBA" id="ARBA00022756"/>
    </source>
</evidence>
<keyword evidence="8 13" id="KW-0479">Metal-binding</keyword>
<dbReference type="SUPFAM" id="SSF102114">
    <property type="entry name" value="Radical SAM enzymes"/>
    <property type="match status" value="1"/>
</dbReference>
<keyword evidence="6 13" id="KW-0949">S-adenosyl-L-methionine</keyword>
<dbReference type="InterPro" id="IPR002684">
    <property type="entry name" value="Biotin_synth/BioAB"/>
</dbReference>
<dbReference type="SFLD" id="SFLDF00272">
    <property type="entry name" value="biotin_synthase"/>
    <property type="match status" value="1"/>
</dbReference>
<feature type="binding site" evidence="13">
    <location>
        <position position="134"/>
    </location>
    <ligand>
        <name>[2Fe-2S] cluster</name>
        <dbReference type="ChEBI" id="CHEBI:190135"/>
    </ligand>
</feature>
<comment type="catalytic activity">
    <reaction evidence="12 13">
        <text>(4R,5S)-dethiobiotin + (sulfur carrier)-SH + 2 reduced [2Fe-2S]-[ferredoxin] + 2 S-adenosyl-L-methionine = (sulfur carrier)-H + biotin + 2 5'-deoxyadenosine + 2 L-methionine + 2 oxidized [2Fe-2S]-[ferredoxin]</text>
        <dbReference type="Rhea" id="RHEA:22060"/>
        <dbReference type="Rhea" id="RHEA-COMP:10000"/>
        <dbReference type="Rhea" id="RHEA-COMP:10001"/>
        <dbReference type="Rhea" id="RHEA-COMP:14737"/>
        <dbReference type="Rhea" id="RHEA-COMP:14739"/>
        <dbReference type="ChEBI" id="CHEBI:17319"/>
        <dbReference type="ChEBI" id="CHEBI:29917"/>
        <dbReference type="ChEBI" id="CHEBI:33737"/>
        <dbReference type="ChEBI" id="CHEBI:33738"/>
        <dbReference type="ChEBI" id="CHEBI:57586"/>
        <dbReference type="ChEBI" id="CHEBI:57844"/>
        <dbReference type="ChEBI" id="CHEBI:59789"/>
        <dbReference type="ChEBI" id="CHEBI:64428"/>
        <dbReference type="ChEBI" id="CHEBI:149473"/>
        <dbReference type="EC" id="2.8.1.6"/>
    </reaction>
</comment>
<protein>
    <recommendedName>
        <fullName evidence="3 13">Biotin synthase</fullName>
        <ecNumber evidence="3 13">2.8.1.6</ecNumber>
    </recommendedName>
</protein>
<dbReference type="NCBIfam" id="TIGR00433">
    <property type="entry name" value="bioB"/>
    <property type="match status" value="1"/>
</dbReference>
<sequence length="422" mass="46046">MPEGHTFDGHQMWTLEKARALHDAPFNNLLFLAQTVHRENFDPNKVQLSRLLSIKTGGCPEDCGYCSQSAHHESGLKASKLMEVRRVIAEATKARDAGATRYCMGAAWRNPKARDMDAVVAMVEGVKALGMETCMTLGMLDLEQAARLKQAGLDYYNHNIDTSERYYSEIISTRTFADRLDTLANVRDSGIKVCCGGIVGMGEEPVDRIDMLVTLANLPEHPESVPINMLIPIEGTPLAEAKPIEPIEFVRVIALARIMMPKSHVRLSAGRTAMTDEMQALCFFAGANSIFVGDTLLTADNPGEDKDILLFRRLGMEPMGAMNGALLARYGRSLRGLARKDRLRTLAPRAGLDFSSNDYLGLASCKRLGEAVAAAIARGTPVGATGSATRRNTRRWSRTLRRFSEPIAPCSSAAATSPTSLC</sequence>
<dbReference type="InterPro" id="IPR007197">
    <property type="entry name" value="rSAM"/>
</dbReference>
<keyword evidence="5 13" id="KW-0808">Transferase</keyword>
<keyword evidence="4 13" id="KW-0004">4Fe-4S</keyword>
<dbReference type="InterPro" id="IPR010722">
    <property type="entry name" value="BATS_dom"/>
</dbReference>
<evidence type="ECO:0000256" key="5">
    <source>
        <dbReference type="ARBA" id="ARBA00022679"/>
    </source>
</evidence>
<dbReference type="FunFam" id="3.20.20.70:FF:000011">
    <property type="entry name" value="Biotin synthase"/>
    <property type="match status" value="1"/>
</dbReference>
<feature type="binding site" evidence="13">
    <location>
        <position position="63"/>
    </location>
    <ligand>
        <name>[4Fe-4S] cluster</name>
        <dbReference type="ChEBI" id="CHEBI:49883"/>
        <note>4Fe-4S-S-AdoMet</note>
    </ligand>
</feature>
<evidence type="ECO:0000256" key="1">
    <source>
        <dbReference type="ARBA" id="ARBA00004942"/>
    </source>
</evidence>
<evidence type="ECO:0000256" key="10">
    <source>
        <dbReference type="ARBA" id="ARBA00023004"/>
    </source>
</evidence>
<comment type="cofactor">
    <cofactor evidence="13">
        <name>[4Fe-4S] cluster</name>
        <dbReference type="ChEBI" id="CHEBI:49883"/>
    </cofactor>
    <text evidence="13">Binds 1 [4Fe-4S] cluster. The cluster is coordinated with 3 cysteines and an exchangeable S-adenosyl-L-methionine.</text>
</comment>
<dbReference type="eggNOG" id="COG0502">
    <property type="taxonomic scope" value="Bacteria"/>
</dbReference>
<evidence type="ECO:0000256" key="12">
    <source>
        <dbReference type="ARBA" id="ARBA00051157"/>
    </source>
</evidence>
<comment type="similarity">
    <text evidence="2 13">Belongs to the radical SAM superfamily. Biotin synthase family.</text>
</comment>
<dbReference type="AlphaFoldDB" id="Q98AG7"/>
<dbReference type="PANTHER" id="PTHR22976:SF2">
    <property type="entry name" value="BIOTIN SYNTHASE, MITOCHONDRIAL"/>
    <property type="match status" value="1"/>
</dbReference>
<evidence type="ECO:0000256" key="8">
    <source>
        <dbReference type="ARBA" id="ARBA00022723"/>
    </source>
</evidence>
<accession>Q98AG7</accession>
<keyword evidence="9 13" id="KW-0093">Biotin biosynthesis</keyword>
<dbReference type="PANTHER" id="PTHR22976">
    <property type="entry name" value="BIOTIN SYNTHASE"/>
    <property type="match status" value="1"/>
</dbReference>
<dbReference type="InterPro" id="IPR013785">
    <property type="entry name" value="Aldolase_TIM"/>
</dbReference>
<evidence type="ECO:0000259" key="14">
    <source>
        <dbReference type="PROSITE" id="PS51918"/>
    </source>
</evidence>
<name>Q98AG7_RHILO</name>
<organism evidence="15 16">
    <name type="scientific">Mesorhizobium japonicum (strain LMG 29417 / CECT 9101 / MAFF 303099)</name>
    <name type="common">Mesorhizobium loti (strain MAFF 303099)</name>
    <dbReference type="NCBI Taxonomy" id="266835"/>
    <lineage>
        <taxon>Bacteria</taxon>
        <taxon>Pseudomonadati</taxon>
        <taxon>Pseudomonadota</taxon>
        <taxon>Alphaproteobacteria</taxon>
        <taxon>Hyphomicrobiales</taxon>
        <taxon>Phyllobacteriaceae</taxon>
        <taxon>Mesorhizobium</taxon>
    </lineage>
</organism>
<dbReference type="InterPro" id="IPR058240">
    <property type="entry name" value="rSAM_sf"/>
</dbReference>
<dbReference type="Proteomes" id="UP000000552">
    <property type="component" value="Chromosome"/>
</dbReference>